<organism evidence="2 3">
    <name type="scientific">Paramylibacter kogurei</name>
    <dbReference type="NCBI Taxonomy" id="1889778"/>
    <lineage>
        <taxon>Bacteria</taxon>
        <taxon>Pseudomonadati</taxon>
        <taxon>Pseudomonadota</taxon>
        <taxon>Alphaproteobacteria</taxon>
        <taxon>Rhodobacterales</taxon>
        <taxon>Paracoccaceae</taxon>
        <taxon>Paramylibacter</taxon>
    </lineage>
</organism>
<sequence>MEPHSNSVIIGIQPSPQFVSGQKLQNYFDMPAPDPRQYRPHPLNKIEFEFARTAWRFFEKNTDPETGLVPSVQKFQSMTMWDQGGYLLAIASAHRLGVISRTDAEQRIFKVLNSLTKLQLFQSALPNKAYNIQSLAMTDYANKPTPNGIGYSALDIMRLMSGLMVITQNFPEFFPLAQKIVDRWDLKRLTAHGRFQGMAILHRKHKRHVQEGRIGYEQYAAHTGMLLGLPVQKAYQFAPILRWQQYFDIRLPADARTKSTHGVSAVTTSEPFLLEVLEYGWRPETLDVAWAVFRAQMFRHKQTGILTSLSEDHIKGPPYFAYNTILTDHEPFVSVTARRKDVSDKRGLSTKASFGWWAITDHPYTIELINAVQGLQTPNGWYAGLFESTMQPNEILTLNTNAVILEALHYRAFGPLYQQK</sequence>
<evidence type="ECO:0000313" key="2">
    <source>
        <dbReference type="EMBL" id="PIB26101.1"/>
    </source>
</evidence>
<proteinExistence type="predicted"/>
<dbReference type="RefSeq" id="WP_165775658.1">
    <property type="nucleotide sequence ID" value="NZ_MDGM01000007.1"/>
</dbReference>
<dbReference type="Proteomes" id="UP000231516">
    <property type="component" value="Unassembled WGS sequence"/>
</dbReference>
<dbReference type="Gene3D" id="1.50.10.140">
    <property type="match status" value="1"/>
</dbReference>
<protein>
    <recommendedName>
        <fullName evidence="1">DUF3131 domain-containing protein</fullName>
    </recommendedName>
</protein>
<feature type="domain" description="DUF3131" evidence="1">
    <location>
        <begin position="50"/>
        <end position="413"/>
    </location>
</feature>
<dbReference type="Pfam" id="PF11329">
    <property type="entry name" value="DUF3131"/>
    <property type="match status" value="1"/>
</dbReference>
<reference evidence="2 3" key="1">
    <citation type="submission" date="2016-08" db="EMBL/GenBank/DDBJ databases">
        <title>Draft genome of Amylibacter sp. strain 4G11.</title>
        <authorList>
            <person name="Wong S.-K."/>
            <person name="Hamasaki K."/>
            <person name="Yoshizawa S."/>
        </authorList>
    </citation>
    <scope>NUCLEOTIDE SEQUENCE [LARGE SCALE GENOMIC DNA]</scope>
    <source>
        <strain evidence="2 3">4G11</strain>
    </source>
</reference>
<evidence type="ECO:0000259" key="1">
    <source>
        <dbReference type="Pfam" id="PF11329"/>
    </source>
</evidence>
<dbReference type="EMBL" id="MDGM01000007">
    <property type="protein sequence ID" value="PIB26101.1"/>
    <property type="molecule type" value="Genomic_DNA"/>
</dbReference>
<dbReference type="InterPro" id="IPR021478">
    <property type="entry name" value="DUF3131"/>
</dbReference>
<accession>A0A2G5K991</accession>
<keyword evidence="3" id="KW-1185">Reference proteome</keyword>
<gene>
    <name evidence="2" type="ORF">BFP76_14180</name>
</gene>
<name>A0A2G5K991_9RHOB</name>
<comment type="caution">
    <text evidence="2">The sequence shown here is derived from an EMBL/GenBank/DDBJ whole genome shotgun (WGS) entry which is preliminary data.</text>
</comment>
<evidence type="ECO:0000313" key="3">
    <source>
        <dbReference type="Proteomes" id="UP000231516"/>
    </source>
</evidence>
<dbReference type="AlphaFoldDB" id="A0A2G5K991"/>